<sequence>MSDEPLLNWTGHPLADVGVATLCAMAGKDDPRDLTIEDLDAAGEELRAAYTDPVFTAYLSCVFTLNSPYTNPTISELNRVSAINRLVSPHRVQPDEGAAHLQCVFSGKAATHLLDRAQMPMLTGAGVLNFFPAGRSELPVAAPYVLAIQALALGGRCCEGKLLIVHCDHPRFTLEFASRYLARNRQLINLAMTNRLPEADGPSDVLEREWARWDSSKKRPKYPDAKAPESLVMQDLLEIVSQTAIGDMAHTPCSVTVYLISNSGQGPSLVIEHIPGQFVAFLEELHGPKFESRWKRVVQRAWQPAKGTAETGKKRAGKKSPVEQKPKAGPGISRNELYNDLARIFETGECDWSAATCFIRRHLLSDPSRISLDPRRLSSQPPRFSSEQLELIDWELSSLFLEKVLGMNHDRLKKIRDFADQLADLIDTHNDRALFRQLVFTAGEWQYRAILTKVQRQYAHDRNALLFGFDDYLNIFLAEDAGDRANWSLIRDLISIRLVEQLFQKKFFDRAENRQVLEESAESPAAAVN</sequence>
<feature type="region of interest" description="Disordered" evidence="1">
    <location>
        <begin position="305"/>
        <end position="331"/>
    </location>
</feature>
<name>A0A7C4QT91_9PLAN</name>
<protein>
    <recommendedName>
        <fullName evidence="3">Type I-B CRISPR-associated protein Cas8b1/Cst1</fullName>
    </recommendedName>
</protein>
<comment type="caution">
    <text evidence="2">The sequence shown here is derived from an EMBL/GenBank/DDBJ whole genome shotgun (WGS) entry which is preliminary data.</text>
</comment>
<organism evidence="2">
    <name type="scientific">Schlesneria paludicola</name>
    <dbReference type="NCBI Taxonomy" id="360056"/>
    <lineage>
        <taxon>Bacteria</taxon>
        <taxon>Pseudomonadati</taxon>
        <taxon>Planctomycetota</taxon>
        <taxon>Planctomycetia</taxon>
        <taxon>Planctomycetales</taxon>
        <taxon>Planctomycetaceae</taxon>
        <taxon>Schlesneria</taxon>
    </lineage>
</organism>
<evidence type="ECO:0000256" key="1">
    <source>
        <dbReference type="SAM" id="MobiDB-lite"/>
    </source>
</evidence>
<reference evidence="2" key="1">
    <citation type="journal article" date="2020" name="mSystems">
        <title>Genome- and Community-Level Interaction Insights into Carbon Utilization and Element Cycling Functions of Hydrothermarchaeota in Hydrothermal Sediment.</title>
        <authorList>
            <person name="Zhou Z."/>
            <person name="Liu Y."/>
            <person name="Xu W."/>
            <person name="Pan J."/>
            <person name="Luo Z.H."/>
            <person name="Li M."/>
        </authorList>
    </citation>
    <scope>NUCLEOTIDE SEQUENCE [LARGE SCALE GENOMIC DNA]</scope>
    <source>
        <strain evidence="2">SpSt-508</strain>
    </source>
</reference>
<accession>A0A7C4QT91</accession>
<evidence type="ECO:0000313" key="2">
    <source>
        <dbReference type="EMBL" id="HGT40848.1"/>
    </source>
</evidence>
<gene>
    <name evidence="2" type="ORF">ENS64_16510</name>
</gene>
<proteinExistence type="predicted"/>
<dbReference type="EMBL" id="DSVQ01000019">
    <property type="protein sequence ID" value="HGT40848.1"/>
    <property type="molecule type" value="Genomic_DNA"/>
</dbReference>
<evidence type="ECO:0008006" key="3">
    <source>
        <dbReference type="Google" id="ProtNLM"/>
    </source>
</evidence>
<dbReference type="AlphaFoldDB" id="A0A7C4QT91"/>